<feature type="region of interest" description="Disordered" evidence="1">
    <location>
        <begin position="179"/>
        <end position="202"/>
    </location>
</feature>
<reference evidence="3" key="1">
    <citation type="journal article" date="2019" name="Int. J. Syst. Evol. Microbiol.">
        <title>The Global Catalogue of Microorganisms (GCM) 10K type strain sequencing project: providing services to taxonomists for standard genome sequencing and annotation.</title>
        <authorList>
            <consortium name="The Broad Institute Genomics Platform"/>
            <consortium name="The Broad Institute Genome Sequencing Center for Infectious Disease"/>
            <person name="Wu L."/>
            <person name="Ma J."/>
        </authorList>
    </citation>
    <scope>NUCLEOTIDE SEQUENCE [LARGE SCALE GENOMIC DNA]</scope>
    <source>
        <strain evidence="3">JCM 17017</strain>
    </source>
</reference>
<dbReference type="EMBL" id="BAABCM010000015">
    <property type="protein sequence ID" value="GAA3845904.1"/>
    <property type="molecule type" value="Genomic_DNA"/>
</dbReference>
<protein>
    <submittedName>
        <fullName evidence="2">Uncharacterized protein</fullName>
    </submittedName>
</protein>
<evidence type="ECO:0000313" key="3">
    <source>
        <dbReference type="Proteomes" id="UP001501624"/>
    </source>
</evidence>
<dbReference type="SUPFAM" id="SSF51905">
    <property type="entry name" value="FAD/NAD(P)-binding domain"/>
    <property type="match status" value="1"/>
</dbReference>
<evidence type="ECO:0000313" key="2">
    <source>
        <dbReference type="EMBL" id="GAA3845904.1"/>
    </source>
</evidence>
<dbReference type="InterPro" id="IPR036188">
    <property type="entry name" value="FAD/NAD-bd_sf"/>
</dbReference>
<proteinExistence type="predicted"/>
<accession>A0ABP7JIJ8</accession>
<comment type="caution">
    <text evidence="2">The sequence shown here is derived from an EMBL/GenBank/DDBJ whole genome shotgun (WGS) entry which is preliminary data.</text>
</comment>
<evidence type="ECO:0000256" key="1">
    <source>
        <dbReference type="SAM" id="MobiDB-lite"/>
    </source>
</evidence>
<dbReference type="Gene3D" id="3.50.50.100">
    <property type="match status" value="1"/>
</dbReference>
<organism evidence="2 3">
    <name type="scientific">Amycolatopsis tucumanensis</name>
    <dbReference type="NCBI Taxonomy" id="401106"/>
    <lineage>
        <taxon>Bacteria</taxon>
        <taxon>Bacillati</taxon>
        <taxon>Actinomycetota</taxon>
        <taxon>Actinomycetes</taxon>
        <taxon>Pseudonocardiales</taxon>
        <taxon>Pseudonocardiaceae</taxon>
        <taxon>Amycolatopsis</taxon>
    </lineage>
</organism>
<name>A0ABP7JIJ8_9PSEU</name>
<dbReference type="RefSeq" id="WP_237337727.1">
    <property type="nucleotide sequence ID" value="NZ_BAABCM010000015.1"/>
</dbReference>
<sequence>MAETVKVAEVRPDAVVFADGTTRPSALTIWSAGFAAPELVAASGLRTDDLGRLLTDETLTSVDDHRLVAADDSAAPSGQPLRMSCQVAGPLGAQAADTLLSRIAGTEPPVLDVGLVGSCVSLGRHAAVRQFARKDDTAQNFHVGGRLGATYKELTCELGVLKIRREARKPGSLRWVKGRRQVTGPVTAAAPATPTRTASPGR</sequence>
<dbReference type="Proteomes" id="UP001501624">
    <property type="component" value="Unassembled WGS sequence"/>
</dbReference>
<keyword evidence="3" id="KW-1185">Reference proteome</keyword>
<gene>
    <name evidence="2" type="ORF">GCM10022380_75020</name>
</gene>
<feature type="compositionally biased region" description="Low complexity" evidence="1">
    <location>
        <begin position="182"/>
        <end position="202"/>
    </location>
</feature>